<evidence type="ECO:0000313" key="2">
    <source>
        <dbReference type="Proteomes" id="UP001458880"/>
    </source>
</evidence>
<evidence type="ECO:0000313" key="1">
    <source>
        <dbReference type="EMBL" id="KAK9685775.1"/>
    </source>
</evidence>
<gene>
    <name evidence="1" type="ORF">QE152_g37684</name>
</gene>
<name>A0AAW1I9C3_POPJA</name>
<protein>
    <submittedName>
        <fullName evidence="1">Uncharacterized protein</fullName>
    </submittedName>
</protein>
<keyword evidence="2" id="KW-1185">Reference proteome</keyword>
<organism evidence="1 2">
    <name type="scientific">Popillia japonica</name>
    <name type="common">Japanese beetle</name>
    <dbReference type="NCBI Taxonomy" id="7064"/>
    <lineage>
        <taxon>Eukaryota</taxon>
        <taxon>Metazoa</taxon>
        <taxon>Ecdysozoa</taxon>
        <taxon>Arthropoda</taxon>
        <taxon>Hexapoda</taxon>
        <taxon>Insecta</taxon>
        <taxon>Pterygota</taxon>
        <taxon>Neoptera</taxon>
        <taxon>Endopterygota</taxon>
        <taxon>Coleoptera</taxon>
        <taxon>Polyphaga</taxon>
        <taxon>Scarabaeiformia</taxon>
        <taxon>Scarabaeidae</taxon>
        <taxon>Rutelinae</taxon>
        <taxon>Popillia</taxon>
    </lineage>
</organism>
<comment type="caution">
    <text evidence="1">The sequence shown here is derived from an EMBL/GenBank/DDBJ whole genome shotgun (WGS) entry which is preliminary data.</text>
</comment>
<proteinExistence type="predicted"/>
<dbReference type="Proteomes" id="UP001458880">
    <property type="component" value="Unassembled WGS sequence"/>
</dbReference>
<dbReference type="EMBL" id="JASPKY010000752">
    <property type="protein sequence ID" value="KAK9685775.1"/>
    <property type="molecule type" value="Genomic_DNA"/>
</dbReference>
<sequence>MLGESYKNISKKHKRREEDVQNNLDNLFDIAHANATEWMKIEEDLPETVTVHWDGTLLPGLGVRSSKEERLPILISFGEKEQLTGTEHYYLDWA</sequence>
<dbReference type="AlphaFoldDB" id="A0AAW1I9C3"/>
<reference evidence="1 2" key="1">
    <citation type="journal article" date="2024" name="BMC Genomics">
        <title>De novo assembly and annotation of Popillia japonica's genome with initial clues to its potential as an invasive pest.</title>
        <authorList>
            <person name="Cucini C."/>
            <person name="Boschi S."/>
            <person name="Funari R."/>
            <person name="Cardaioli E."/>
            <person name="Iannotti N."/>
            <person name="Marturano G."/>
            <person name="Paoli F."/>
            <person name="Bruttini M."/>
            <person name="Carapelli A."/>
            <person name="Frati F."/>
            <person name="Nardi F."/>
        </authorList>
    </citation>
    <scope>NUCLEOTIDE SEQUENCE [LARGE SCALE GENOMIC DNA]</scope>
    <source>
        <strain evidence="1">DMR45628</strain>
    </source>
</reference>
<accession>A0AAW1I9C3</accession>